<evidence type="ECO:0000256" key="6">
    <source>
        <dbReference type="PROSITE-ProRule" id="PRU01240"/>
    </source>
</evidence>
<dbReference type="InterPro" id="IPR023828">
    <property type="entry name" value="Peptidase_S8_Ser-AS"/>
</dbReference>
<comment type="caution">
    <text evidence="9">The sequence shown here is derived from an EMBL/GenBank/DDBJ whole genome shotgun (WGS) entry which is preliminary data.</text>
</comment>
<dbReference type="EMBL" id="VJWL01000001">
    <property type="protein sequence ID" value="TRW49853.1"/>
    <property type="molecule type" value="Genomic_DNA"/>
</dbReference>
<dbReference type="GO" id="GO:0006508">
    <property type="term" value="P:proteolysis"/>
    <property type="evidence" value="ECO:0007669"/>
    <property type="project" value="UniProtKB-KW"/>
</dbReference>
<dbReference type="GO" id="GO:0004252">
    <property type="term" value="F:serine-type endopeptidase activity"/>
    <property type="evidence" value="ECO:0007669"/>
    <property type="project" value="UniProtKB-UniRule"/>
</dbReference>
<keyword evidence="7" id="KW-0732">Signal</keyword>
<feature type="domain" description="SLH" evidence="8">
    <location>
        <begin position="604"/>
        <end position="666"/>
    </location>
</feature>
<dbReference type="Proteomes" id="UP000320359">
    <property type="component" value="Unassembled WGS sequence"/>
</dbReference>
<dbReference type="SUPFAM" id="SSF52743">
    <property type="entry name" value="Subtilisin-like"/>
    <property type="match status" value="1"/>
</dbReference>
<feature type="signal peptide" evidence="7">
    <location>
        <begin position="1"/>
        <end position="26"/>
    </location>
</feature>
<evidence type="ECO:0000256" key="3">
    <source>
        <dbReference type="ARBA" id="ARBA00022801"/>
    </source>
</evidence>
<dbReference type="InterPro" id="IPR001119">
    <property type="entry name" value="SLH_dom"/>
</dbReference>
<dbReference type="Pfam" id="PF00395">
    <property type="entry name" value="SLH"/>
    <property type="match status" value="1"/>
</dbReference>
<dbReference type="InterPro" id="IPR015500">
    <property type="entry name" value="Peptidase_S8_subtilisin-rel"/>
</dbReference>
<organism evidence="9 10">
    <name type="scientific">Aliidiomarina halalkaliphila</name>
    <dbReference type="NCBI Taxonomy" id="2593535"/>
    <lineage>
        <taxon>Bacteria</taxon>
        <taxon>Pseudomonadati</taxon>
        <taxon>Pseudomonadota</taxon>
        <taxon>Gammaproteobacteria</taxon>
        <taxon>Alteromonadales</taxon>
        <taxon>Idiomarinaceae</taxon>
        <taxon>Aliidiomarina</taxon>
    </lineage>
</organism>
<sequence>MKRTTSTSLKLASVAAATLFALGAQATSIGPQVQSILDANQLDGTVELVVSFDGDGPLTRDQVLALENLGVTGTTFSQLPIAGVVASLPQIQAITALPDVRSVYLNKQMTYENAEETELTGVNRVRTDRDLRVNGFPVTGRGVGVVVNDSGIDGLHRDVEYPTRTIQNVAAAINLNSFSPLLPITYQENLVTTDQLGGHGTHVAATVGGDGVMSGGLYEGVAPGANLIGYGSGAALFLLDTLGGFDYALANQTRYDIRVITNSFGSTGDTGTDFDPNHPTNIATKKLADRGVIVVFSAGNSGSGAGTITGNFKKAPWVITVAAGDAQGNLASFSSRGERGRGGDVTINGETFTWEDRPTVTAPGVGVISARVQSDPLGGLSATSDAERIEVGHLPYYTAKSGTSMAAPHVAGIVALMLEVNPSLEWREVKAILQHTATNMPGRDDWEVGAGYVNAYEAVKMAASLAVDPSGLNNLDRDFNASATIEVGAEDTITAFFSPVGEPERYSFQVGSDITLVSASANVAENTVAIVLTDPNGNRYGSGVSLPVLGQNIAATAPGVAGEWTLEIRGVGGLSGVALDPLGVTNGYGVPGDINVRVVQERAGDFSGLDDIDQHPAQGFIEYAVQNRLVDGLGNTFNPNRELRRIELADFQVMGGGIRQFLPSAARFTDVSGFSALLAEATTARGAALKDRAQFEPGVIRASGSKFNPNGRVTKAELAYTLIQSMGLGVQVADFDGEVVAYFNGQAVPVTDANLIPSELRGYVQASIEAGVLPVRFHIQQGLLDLEPTITATFEPSKRMTRGDYAVAATRLHKAFY</sequence>
<name>A0A552X5I8_9GAMM</name>
<dbReference type="Pfam" id="PF00082">
    <property type="entry name" value="Peptidase_S8"/>
    <property type="match status" value="1"/>
</dbReference>
<evidence type="ECO:0000256" key="4">
    <source>
        <dbReference type="ARBA" id="ARBA00022825"/>
    </source>
</evidence>
<evidence type="ECO:0000256" key="2">
    <source>
        <dbReference type="ARBA" id="ARBA00022670"/>
    </source>
</evidence>
<dbReference type="PROSITE" id="PS51892">
    <property type="entry name" value="SUBTILASE"/>
    <property type="match status" value="1"/>
</dbReference>
<keyword evidence="2 6" id="KW-0645">Protease</keyword>
<dbReference type="PROSITE" id="PS00138">
    <property type="entry name" value="SUBTILASE_SER"/>
    <property type="match status" value="1"/>
</dbReference>
<protein>
    <submittedName>
        <fullName evidence="9">S8 family serine peptidase</fullName>
    </submittedName>
</protein>
<evidence type="ECO:0000313" key="9">
    <source>
        <dbReference type="EMBL" id="TRW49853.1"/>
    </source>
</evidence>
<dbReference type="PANTHER" id="PTHR43806">
    <property type="entry name" value="PEPTIDASE S8"/>
    <property type="match status" value="1"/>
</dbReference>
<evidence type="ECO:0000259" key="8">
    <source>
        <dbReference type="PROSITE" id="PS51272"/>
    </source>
</evidence>
<feature type="active site" description="Charge relay system" evidence="5 6">
    <location>
        <position position="404"/>
    </location>
</feature>
<dbReference type="OrthoDB" id="9790784at2"/>
<feature type="chain" id="PRO_5021959552" evidence="7">
    <location>
        <begin position="27"/>
        <end position="817"/>
    </location>
</feature>
<feature type="active site" description="Charge relay system" evidence="5 6">
    <location>
        <position position="199"/>
    </location>
</feature>
<accession>A0A552X5I8</accession>
<keyword evidence="3 6" id="KW-0378">Hydrolase</keyword>
<dbReference type="RefSeq" id="WP_143234274.1">
    <property type="nucleotide sequence ID" value="NZ_VJWL01000001.1"/>
</dbReference>
<dbReference type="PANTHER" id="PTHR43806:SF11">
    <property type="entry name" value="CEREVISIN-RELATED"/>
    <property type="match status" value="1"/>
</dbReference>
<evidence type="ECO:0000256" key="1">
    <source>
        <dbReference type="ARBA" id="ARBA00011073"/>
    </source>
</evidence>
<dbReference type="InterPro" id="IPR050131">
    <property type="entry name" value="Peptidase_S8_subtilisin-like"/>
</dbReference>
<dbReference type="PROSITE" id="PS51272">
    <property type="entry name" value="SLH"/>
    <property type="match status" value="1"/>
</dbReference>
<keyword evidence="10" id="KW-1185">Reference proteome</keyword>
<evidence type="ECO:0000313" key="10">
    <source>
        <dbReference type="Proteomes" id="UP000320359"/>
    </source>
</evidence>
<dbReference type="InterPro" id="IPR036852">
    <property type="entry name" value="Peptidase_S8/S53_dom_sf"/>
</dbReference>
<dbReference type="InterPro" id="IPR000209">
    <property type="entry name" value="Peptidase_S8/S53_dom"/>
</dbReference>
<comment type="similarity">
    <text evidence="1 6">Belongs to the peptidase S8 family.</text>
</comment>
<proteinExistence type="inferred from homology"/>
<feature type="active site" description="Charge relay system" evidence="5 6">
    <location>
        <position position="149"/>
    </location>
</feature>
<dbReference type="PRINTS" id="PR00723">
    <property type="entry name" value="SUBTILISIN"/>
</dbReference>
<keyword evidence="4 6" id="KW-0720">Serine protease</keyword>
<reference evidence="9 10" key="1">
    <citation type="submission" date="2019-07" db="EMBL/GenBank/DDBJ databases">
        <authorList>
            <person name="Yang M."/>
            <person name="Zhao D."/>
            <person name="Xiang H."/>
        </authorList>
    </citation>
    <scope>NUCLEOTIDE SEQUENCE [LARGE SCALE GENOMIC DNA]</scope>
    <source>
        <strain evidence="9 10">IM1326</strain>
    </source>
</reference>
<dbReference type="AlphaFoldDB" id="A0A552X5I8"/>
<evidence type="ECO:0000256" key="7">
    <source>
        <dbReference type="SAM" id="SignalP"/>
    </source>
</evidence>
<dbReference type="Gene3D" id="3.40.50.200">
    <property type="entry name" value="Peptidase S8/S53 domain"/>
    <property type="match status" value="1"/>
</dbReference>
<gene>
    <name evidence="9" type="ORF">FM042_03090</name>
</gene>
<evidence type="ECO:0000256" key="5">
    <source>
        <dbReference type="PIRSR" id="PIRSR615500-1"/>
    </source>
</evidence>